<dbReference type="PRINTS" id="PR00507">
    <property type="entry name" value="N12N6MTFRASE"/>
</dbReference>
<keyword evidence="2 7" id="KW-0489">Methyltransferase</keyword>
<reference evidence="8" key="1">
    <citation type="submission" date="2016-10" db="EMBL/GenBank/DDBJ databases">
        <authorList>
            <person name="Varghese N."/>
            <person name="Submissions S."/>
        </authorList>
    </citation>
    <scope>NUCLEOTIDE SEQUENCE [LARGE SCALE GENOMIC DNA]</scope>
    <source>
        <strain evidence="8">IBRC-M 10760</strain>
    </source>
</reference>
<sequence>MVPFREFDIDAQRRAYRNAARKRLAEDGPLAAARDRWASYVRTTHGDVFADLDADDPVDRAFVETCYVDFLLDCLLDAFEGKTGVTITNREPGTNTGATGVALGDLHDQVLPPDQGRESVVTAVDAEHLSRVTPAQLRDLYTDVVSRDVRLALGEYYTPRGVADLALDALPVSVTDTSILDPGCGSGVFLTATLDRIRQERTGPPESILDAAVGSVVGIDVNPVAVKSATLAYCTALFDELDATDRERFAVPVFLTDALGLTRDDEIEFRGASLDTTFDTLVGNPPWIPWERLSERLKDRWRERYVEPLDLQPHEGVAARLGHSNDDVSVPFAWTCVHRYLRAGGTAAFVLKRDLMRGPAGAVLRRLRVGDRSLALADVQDLSALDPFPAVGANTAVYAFQADAEPSFPVPTTVWTLSGGQADFGSGDALRESATATATELVPLDPDDTTTAWLRADAERAALGSCVHEIRHGLKDDANDVFGLARDELDRIEPDLVYPYLKSRHVRKWGLTGHDLRLIPQTQAGEDNEAWLREEYPETYDYLDANRDPLTDRSSSWLDRGPFYSVFGLGEYTWADYKVAWCRLGFKPHFTVVSTRDDPDLGEKQVIPGDHYMFVATDDRRTAHYLCALLNAAPYQRTLRDLSSNGKASLSKSVVSELDLPAPADCPHADRLADLSAEAHERVAAVDESPDGDPELSAIETEIDRLVEAWLAGDEAVASPEVPGE</sequence>
<evidence type="ECO:0000256" key="5">
    <source>
        <dbReference type="ARBA" id="ARBA00047942"/>
    </source>
</evidence>
<dbReference type="EMBL" id="FNBK01000007">
    <property type="protein sequence ID" value="SDF53173.1"/>
    <property type="molecule type" value="Genomic_DNA"/>
</dbReference>
<dbReference type="GO" id="GO:0008170">
    <property type="term" value="F:N-methyltransferase activity"/>
    <property type="evidence" value="ECO:0007669"/>
    <property type="project" value="InterPro"/>
</dbReference>
<accession>A0A1G7LUQ3</accession>
<dbReference type="InterPro" id="IPR003356">
    <property type="entry name" value="DNA_methylase_A-5"/>
</dbReference>
<comment type="catalytic activity">
    <reaction evidence="5">
        <text>a 2'-deoxyadenosine in DNA + S-adenosyl-L-methionine = an N(6)-methyl-2'-deoxyadenosine in DNA + S-adenosyl-L-homocysteine + H(+)</text>
        <dbReference type="Rhea" id="RHEA:15197"/>
        <dbReference type="Rhea" id="RHEA-COMP:12418"/>
        <dbReference type="Rhea" id="RHEA-COMP:12419"/>
        <dbReference type="ChEBI" id="CHEBI:15378"/>
        <dbReference type="ChEBI" id="CHEBI:57856"/>
        <dbReference type="ChEBI" id="CHEBI:59789"/>
        <dbReference type="ChEBI" id="CHEBI:90615"/>
        <dbReference type="ChEBI" id="CHEBI:90616"/>
        <dbReference type="EC" id="2.1.1.72"/>
    </reaction>
</comment>
<dbReference type="GO" id="GO:0009007">
    <property type="term" value="F:site-specific DNA-methyltransferase (adenine-specific) activity"/>
    <property type="evidence" value="ECO:0007669"/>
    <property type="project" value="UniProtKB-EC"/>
</dbReference>
<dbReference type="Proteomes" id="UP000199076">
    <property type="component" value="Unassembled WGS sequence"/>
</dbReference>
<proteinExistence type="predicted"/>
<dbReference type="OrthoDB" id="45790at2157"/>
<dbReference type="EC" id="2.1.1.72" evidence="1"/>
<dbReference type="STRING" id="660518.SAMN05216218_10730"/>
<dbReference type="PROSITE" id="PS00092">
    <property type="entry name" value="N6_MTASE"/>
    <property type="match status" value="1"/>
</dbReference>
<evidence type="ECO:0000256" key="4">
    <source>
        <dbReference type="ARBA" id="ARBA00022747"/>
    </source>
</evidence>
<evidence type="ECO:0000313" key="8">
    <source>
        <dbReference type="Proteomes" id="UP000199076"/>
    </source>
</evidence>
<dbReference type="PANTHER" id="PTHR33841:SF1">
    <property type="entry name" value="DNA METHYLTRANSFERASE A"/>
    <property type="match status" value="1"/>
</dbReference>
<gene>
    <name evidence="7" type="ORF">SAMN05216218_10730</name>
</gene>
<dbReference type="InterPro" id="IPR029063">
    <property type="entry name" value="SAM-dependent_MTases_sf"/>
</dbReference>
<dbReference type="SUPFAM" id="SSF53335">
    <property type="entry name" value="S-adenosyl-L-methionine-dependent methyltransferases"/>
    <property type="match status" value="1"/>
</dbReference>
<evidence type="ECO:0000256" key="1">
    <source>
        <dbReference type="ARBA" id="ARBA00011900"/>
    </source>
</evidence>
<evidence type="ECO:0000256" key="3">
    <source>
        <dbReference type="ARBA" id="ARBA00022679"/>
    </source>
</evidence>
<dbReference type="AlphaFoldDB" id="A0A1G7LUQ3"/>
<dbReference type="GO" id="GO:0003677">
    <property type="term" value="F:DNA binding"/>
    <property type="evidence" value="ECO:0007669"/>
    <property type="project" value="InterPro"/>
</dbReference>
<keyword evidence="8" id="KW-1185">Reference proteome</keyword>
<dbReference type="InterPro" id="IPR002052">
    <property type="entry name" value="DNA_methylase_N6_adenine_CS"/>
</dbReference>
<protein>
    <recommendedName>
        <fullName evidence="1">site-specific DNA-methyltransferase (adenine-specific)</fullName>
        <ecNumber evidence="1">2.1.1.72</ecNumber>
    </recommendedName>
</protein>
<dbReference type="PANTHER" id="PTHR33841">
    <property type="entry name" value="DNA METHYLTRANSFERASE YEEA-RELATED"/>
    <property type="match status" value="1"/>
</dbReference>
<organism evidence="7 8">
    <name type="scientific">Halorientalis regularis</name>
    <dbReference type="NCBI Taxonomy" id="660518"/>
    <lineage>
        <taxon>Archaea</taxon>
        <taxon>Methanobacteriati</taxon>
        <taxon>Methanobacteriota</taxon>
        <taxon>Stenosarchaea group</taxon>
        <taxon>Halobacteria</taxon>
        <taxon>Halobacteriales</taxon>
        <taxon>Haloarculaceae</taxon>
        <taxon>Halorientalis</taxon>
    </lineage>
</organism>
<dbReference type="RefSeq" id="WP_092691498.1">
    <property type="nucleotide sequence ID" value="NZ_FNBK01000007.1"/>
</dbReference>
<dbReference type="Pfam" id="PF02384">
    <property type="entry name" value="N6_Mtase"/>
    <property type="match status" value="1"/>
</dbReference>
<evidence type="ECO:0000313" key="7">
    <source>
        <dbReference type="EMBL" id="SDF53173.1"/>
    </source>
</evidence>
<dbReference type="Gene3D" id="3.40.50.150">
    <property type="entry name" value="Vaccinia Virus protein VP39"/>
    <property type="match status" value="1"/>
</dbReference>
<feature type="domain" description="DNA methylase adenine-specific" evidence="6">
    <location>
        <begin position="153"/>
        <end position="308"/>
    </location>
</feature>
<evidence type="ECO:0000259" key="6">
    <source>
        <dbReference type="Pfam" id="PF02384"/>
    </source>
</evidence>
<dbReference type="GO" id="GO:0032259">
    <property type="term" value="P:methylation"/>
    <property type="evidence" value="ECO:0007669"/>
    <property type="project" value="UniProtKB-KW"/>
</dbReference>
<dbReference type="InterPro" id="IPR050953">
    <property type="entry name" value="N4_N6_ade-DNA_methylase"/>
</dbReference>
<evidence type="ECO:0000256" key="2">
    <source>
        <dbReference type="ARBA" id="ARBA00022603"/>
    </source>
</evidence>
<keyword evidence="4" id="KW-0680">Restriction system</keyword>
<keyword evidence="3" id="KW-0808">Transferase</keyword>
<dbReference type="GO" id="GO:0009307">
    <property type="term" value="P:DNA restriction-modification system"/>
    <property type="evidence" value="ECO:0007669"/>
    <property type="project" value="UniProtKB-KW"/>
</dbReference>
<name>A0A1G7LUQ3_9EURY</name>